<evidence type="ECO:0008006" key="3">
    <source>
        <dbReference type="Google" id="ProtNLM"/>
    </source>
</evidence>
<dbReference type="RefSeq" id="WP_035260413.1">
    <property type="nucleotide sequence ID" value="NZ_JFKE01000005.1"/>
</dbReference>
<evidence type="ECO:0000313" key="1">
    <source>
        <dbReference type="EMBL" id="KAJ55158.1"/>
    </source>
</evidence>
<sequence length="79" mass="8867">MNMKHEFETSDQTALVYVRAVDVADLPVEVQEQVHEEVPGADQLFAVHDAEGQRLALVKDRNLAFTLARENDLEPVAVH</sequence>
<name>A0A037ZG83_9RHOB</name>
<gene>
    <name evidence="1" type="ORF">ACMU_15490</name>
</gene>
<dbReference type="Pfam" id="PF06620">
    <property type="entry name" value="DUF1150"/>
    <property type="match status" value="1"/>
</dbReference>
<dbReference type="AlphaFoldDB" id="A0A037ZG83"/>
<protein>
    <recommendedName>
        <fullName evidence="3">DUF1150 domain-containing protein</fullName>
    </recommendedName>
</protein>
<dbReference type="InterPro" id="IPR009531">
    <property type="entry name" value="DUF1150"/>
</dbReference>
<comment type="caution">
    <text evidence="1">The sequence shown here is derived from an EMBL/GenBank/DDBJ whole genome shotgun (WGS) entry which is preliminary data.</text>
</comment>
<dbReference type="EMBL" id="JFKE01000005">
    <property type="protein sequence ID" value="KAJ55158.1"/>
    <property type="molecule type" value="Genomic_DNA"/>
</dbReference>
<dbReference type="Proteomes" id="UP000026249">
    <property type="component" value="Unassembled WGS sequence"/>
</dbReference>
<dbReference type="STRING" id="1454373.ACMU_15490"/>
<organism evidence="1 2">
    <name type="scientific">Actibacterium mucosum KCTC 23349</name>
    <dbReference type="NCBI Taxonomy" id="1454373"/>
    <lineage>
        <taxon>Bacteria</taxon>
        <taxon>Pseudomonadati</taxon>
        <taxon>Pseudomonadota</taxon>
        <taxon>Alphaproteobacteria</taxon>
        <taxon>Rhodobacterales</taxon>
        <taxon>Roseobacteraceae</taxon>
        <taxon>Actibacterium</taxon>
    </lineage>
</organism>
<reference evidence="1 2" key="1">
    <citation type="submission" date="2014-03" db="EMBL/GenBank/DDBJ databases">
        <title>Draft Genome Sequence of Actibacterium mucosum KCTC 23349, a Marine Alphaproteobacterium with Complex Ionic Requirements Isolated from Mediterranean Seawater at Malvarrosa Beach, Valencia, Spain.</title>
        <authorList>
            <person name="Arahal D.R."/>
            <person name="Shao Z."/>
            <person name="Lai Q."/>
            <person name="Pujalte M.J."/>
        </authorList>
    </citation>
    <scope>NUCLEOTIDE SEQUENCE [LARGE SCALE GENOMIC DNA]</scope>
    <source>
        <strain evidence="1 2">KCTC 23349</strain>
    </source>
</reference>
<evidence type="ECO:0000313" key="2">
    <source>
        <dbReference type="Proteomes" id="UP000026249"/>
    </source>
</evidence>
<keyword evidence="2" id="KW-1185">Reference proteome</keyword>
<accession>A0A037ZG83</accession>
<proteinExistence type="predicted"/>